<protein>
    <submittedName>
        <fullName evidence="2">PsbP-related protein</fullName>
    </submittedName>
</protein>
<keyword evidence="1" id="KW-0732">Signal</keyword>
<evidence type="ECO:0000313" key="2">
    <source>
        <dbReference type="EMBL" id="MFD2566250.1"/>
    </source>
</evidence>
<evidence type="ECO:0000313" key="3">
    <source>
        <dbReference type="Proteomes" id="UP001597508"/>
    </source>
</evidence>
<dbReference type="Pfam" id="PF18933">
    <property type="entry name" value="PsbP_2"/>
    <property type="match status" value="1"/>
</dbReference>
<sequence>MNKRTMKKLSVLGLLLFLTVNIYGQTKTHETEEFSVEYPANWELNTSGIGNSIFGILSPSTDEKDTFRENVNLITRNLQGNPVTLDQYAELSKKQILTMIEKSEILEDKRVKNESSEYHMIVAKAVTNDMAMQFMQFYMIENGKAYVLTYTAVADQYEKFVKQGSDIMKSFKLKK</sequence>
<name>A0ABW5LNA6_9FLAO</name>
<dbReference type="EMBL" id="JBHULH010000001">
    <property type="protein sequence ID" value="MFD2566250.1"/>
    <property type="molecule type" value="Genomic_DNA"/>
</dbReference>
<organism evidence="2 3">
    <name type="scientific">Pseudotenacibaculum haliotis</name>
    <dbReference type="NCBI Taxonomy" id="1862138"/>
    <lineage>
        <taxon>Bacteria</taxon>
        <taxon>Pseudomonadati</taxon>
        <taxon>Bacteroidota</taxon>
        <taxon>Flavobacteriia</taxon>
        <taxon>Flavobacteriales</taxon>
        <taxon>Flavobacteriaceae</taxon>
        <taxon>Pseudotenacibaculum</taxon>
    </lineage>
</organism>
<keyword evidence="3" id="KW-1185">Reference proteome</keyword>
<dbReference type="Proteomes" id="UP001597508">
    <property type="component" value="Unassembled WGS sequence"/>
</dbReference>
<feature type="chain" id="PRO_5047030811" evidence="1">
    <location>
        <begin position="25"/>
        <end position="175"/>
    </location>
</feature>
<evidence type="ECO:0000256" key="1">
    <source>
        <dbReference type="SAM" id="SignalP"/>
    </source>
</evidence>
<comment type="caution">
    <text evidence="2">The sequence shown here is derived from an EMBL/GenBank/DDBJ whole genome shotgun (WGS) entry which is preliminary data.</text>
</comment>
<reference evidence="3" key="1">
    <citation type="journal article" date="2019" name="Int. J. Syst. Evol. Microbiol.">
        <title>The Global Catalogue of Microorganisms (GCM) 10K type strain sequencing project: providing services to taxonomists for standard genome sequencing and annotation.</title>
        <authorList>
            <consortium name="The Broad Institute Genomics Platform"/>
            <consortium name="The Broad Institute Genome Sequencing Center for Infectious Disease"/>
            <person name="Wu L."/>
            <person name="Ma J."/>
        </authorList>
    </citation>
    <scope>NUCLEOTIDE SEQUENCE [LARGE SCALE GENOMIC DNA]</scope>
    <source>
        <strain evidence="3">KCTC 52127</strain>
    </source>
</reference>
<dbReference type="Gene3D" id="3.40.1000.10">
    <property type="entry name" value="Mog1/PsbP, alpha/beta/alpha sandwich"/>
    <property type="match status" value="1"/>
</dbReference>
<dbReference type="RefSeq" id="WP_379664969.1">
    <property type="nucleotide sequence ID" value="NZ_JBHULH010000001.1"/>
</dbReference>
<proteinExistence type="predicted"/>
<feature type="signal peptide" evidence="1">
    <location>
        <begin position="1"/>
        <end position="24"/>
    </location>
</feature>
<accession>A0ABW5LNA6</accession>
<gene>
    <name evidence="2" type="ORF">ACFSRZ_02625</name>
</gene>